<keyword evidence="4" id="KW-1003">Cell membrane</keyword>
<evidence type="ECO:0000313" key="14">
    <source>
        <dbReference type="EMBL" id="TXE06201.1"/>
    </source>
</evidence>
<dbReference type="Gene3D" id="1.10.287.130">
    <property type="match status" value="1"/>
</dbReference>
<keyword evidence="9 11" id="KW-1133">Transmembrane helix</keyword>
<dbReference type="PROSITE" id="PS50110">
    <property type="entry name" value="RESPONSE_REGULATORY"/>
    <property type="match status" value="1"/>
</dbReference>
<dbReference type="OrthoDB" id="9813394at2"/>
<evidence type="ECO:0000256" key="7">
    <source>
        <dbReference type="ARBA" id="ARBA00022692"/>
    </source>
</evidence>
<comment type="subcellular location">
    <subcellularLocation>
        <location evidence="2">Cell membrane</location>
        <topology evidence="2">Multi-pass membrane protein</topology>
    </subcellularLocation>
</comment>
<dbReference type="GO" id="GO:0005886">
    <property type="term" value="C:plasma membrane"/>
    <property type="evidence" value="ECO:0007669"/>
    <property type="project" value="UniProtKB-SubCell"/>
</dbReference>
<dbReference type="InterPro" id="IPR011006">
    <property type="entry name" value="CheY-like_superfamily"/>
</dbReference>
<dbReference type="AlphaFoldDB" id="A0A5C7ACM6"/>
<dbReference type="Proteomes" id="UP000321790">
    <property type="component" value="Unassembled WGS sequence"/>
</dbReference>
<dbReference type="PANTHER" id="PTHR43047">
    <property type="entry name" value="TWO-COMPONENT HISTIDINE PROTEIN KINASE"/>
    <property type="match status" value="1"/>
</dbReference>
<dbReference type="InterPro" id="IPR001789">
    <property type="entry name" value="Sig_transdc_resp-reg_receiver"/>
</dbReference>
<dbReference type="Gene3D" id="3.30.565.10">
    <property type="entry name" value="Histidine kinase-like ATPase, C-terminal domain"/>
    <property type="match status" value="1"/>
</dbReference>
<keyword evidence="7 11" id="KW-0812">Transmembrane</keyword>
<dbReference type="SUPFAM" id="SSF55874">
    <property type="entry name" value="ATPase domain of HSP90 chaperone/DNA topoisomerase II/histidine kinase"/>
    <property type="match status" value="1"/>
</dbReference>
<proteinExistence type="predicted"/>
<keyword evidence="6" id="KW-0808">Transferase</keyword>
<keyword evidence="11" id="KW-0472">Membrane</keyword>
<dbReference type="Pfam" id="PF02518">
    <property type="entry name" value="HATPase_c"/>
    <property type="match status" value="1"/>
</dbReference>
<evidence type="ECO:0000256" key="1">
    <source>
        <dbReference type="ARBA" id="ARBA00000085"/>
    </source>
</evidence>
<dbReference type="Gene3D" id="3.40.50.2300">
    <property type="match status" value="1"/>
</dbReference>
<dbReference type="SUPFAM" id="SSF103190">
    <property type="entry name" value="Sensory domain-like"/>
    <property type="match status" value="1"/>
</dbReference>
<dbReference type="Gene3D" id="3.30.450.20">
    <property type="entry name" value="PAS domain"/>
    <property type="match status" value="1"/>
</dbReference>
<dbReference type="PROSITE" id="PS50109">
    <property type="entry name" value="HIS_KIN"/>
    <property type="match status" value="1"/>
</dbReference>
<keyword evidence="5 10" id="KW-0597">Phosphoprotein</keyword>
<dbReference type="PANTHER" id="PTHR43047:SF72">
    <property type="entry name" value="OSMOSENSING HISTIDINE PROTEIN KINASE SLN1"/>
    <property type="match status" value="1"/>
</dbReference>
<evidence type="ECO:0000313" key="15">
    <source>
        <dbReference type="Proteomes" id="UP000321790"/>
    </source>
</evidence>
<evidence type="ECO:0000256" key="6">
    <source>
        <dbReference type="ARBA" id="ARBA00022679"/>
    </source>
</evidence>
<protein>
    <recommendedName>
        <fullName evidence="3">histidine kinase</fullName>
        <ecNumber evidence="3">2.7.13.3</ecNumber>
    </recommendedName>
</protein>
<dbReference type="InterPro" id="IPR029151">
    <property type="entry name" value="Sensor-like_sf"/>
</dbReference>
<feature type="transmembrane region" description="Helical" evidence="11">
    <location>
        <begin position="21"/>
        <end position="44"/>
    </location>
</feature>
<dbReference type="EC" id="2.7.13.3" evidence="3"/>
<feature type="domain" description="Histidine kinase" evidence="12">
    <location>
        <begin position="419"/>
        <end position="636"/>
    </location>
</feature>
<accession>A0A5C7ACM6</accession>
<dbReference type="RefSeq" id="WP_147137757.1">
    <property type="nucleotide sequence ID" value="NZ_VOSC01000033.1"/>
</dbReference>
<evidence type="ECO:0000256" key="2">
    <source>
        <dbReference type="ARBA" id="ARBA00004651"/>
    </source>
</evidence>
<dbReference type="InterPro" id="IPR003661">
    <property type="entry name" value="HisK_dim/P_dom"/>
</dbReference>
<dbReference type="SMART" id="SM00388">
    <property type="entry name" value="HisKA"/>
    <property type="match status" value="1"/>
</dbReference>
<dbReference type="SUPFAM" id="SSF52172">
    <property type="entry name" value="CheY-like"/>
    <property type="match status" value="1"/>
</dbReference>
<evidence type="ECO:0000259" key="12">
    <source>
        <dbReference type="PROSITE" id="PS50109"/>
    </source>
</evidence>
<dbReference type="Gene3D" id="6.10.340.10">
    <property type="match status" value="1"/>
</dbReference>
<dbReference type="InterPro" id="IPR036890">
    <property type="entry name" value="HATPase_C_sf"/>
</dbReference>
<evidence type="ECO:0000256" key="5">
    <source>
        <dbReference type="ARBA" id="ARBA00022553"/>
    </source>
</evidence>
<dbReference type="InterPro" id="IPR036097">
    <property type="entry name" value="HisK_dim/P_sf"/>
</dbReference>
<dbReference type="InterPro" id="IPR003594">
    <property type="entry name" value="HATPase_dom"/>
</dbReference>
<dbReference type="PRINTS" id="PR00344">
    <property type="entry name" value="BCTRLSENSOR"/>
</dbReference>
<dbReference type="GO" id="GO:0000155">
    <property type="term" value="F:phosphorelay sensor kinase activity"/>
    <property type="evidence" value="ECO:0007669"/>
    <property type="project" value="InterPro"/>
</dbReference>
<dbReference type="SUPFAM" id="SSF47384">
    <property type="entry name" value="Homodimeric domain of signal transducing histidine kinase"/>
    <property type="match status" value="1"/>
</dbReference>
<dbReference type="GO" id="GO:0009927">
    <property type="term" value="F:histidine phosphotransfer kinase activity"/>
    <property type="evidence" value="ECO:0007669"/>
    <property type="project" value="TreeGrafter"/>
</dbReference>
<organism evidence="14 15">
    <name type="scientific">Seonamhaeicola algicola</name>
    <dbReference type="NCBI Taxonomy" id="1719036"/>
    <lineage>
        <taxon>Bacteria</taxon>
        <taxon>Pseudomonadati</taxon>
        <taxon>Bacteroidota</taxon>
        <taxon>Flavobacteriia</taxon>
        <taxon>Flavobacteriales</taxon>
        <taxon>Flavobacteriaceae</taxon>
    </lineage>
</organism>
<evidence type="ECO:0000256" key="4">
    <source>
        <dbReference type="ARBA" id="ARBA00022475"/>
    </source>
</evidence>
<evidence type="ECO:0000256" key="9">
    <source>
        <dbReference type="ARBA" id="ARBA00022989"/>
    </source>
</evidence>
<feature type="modified residue" description="4-aspartylphosphate" evidence="10">
    <location>
        <position position="708"/>
    </location>
</feature>
<evidence type="ECO:0000256" key="11">
    <source>
        <dbReference type="SAM" id="Phobius"/>
    </source>
</evidence>
<comment type="caution">
    <text evidence="14">The sequence shown here is derived from an EMBL/GenBank/DDBJ whole genome shotgun (WGS) entry which is preliminary data.</text>
</comment>
<name>A0A5C7ACM6_9FLAO</name>
<evidence type="ECO:0000256" key="8">
    <source>
        <dbReference type="ARBA" id="ARBA00022777"/>
    </source>
</evidence>
<dbReference type="SMART" id="SM00387">
    <property type="entry name" value="HATPase_c"/>
    <property type="match status" value="1"/>
</dbReference>
<sequence length="880" mass="100837">MRENRVKQAQKGSIINFKKSIVFKSGIVFVTIMLFVLFVSGYLINKKATTVIKTYNQDRLIHVSNILEKSFYSMLSEVENDISFLSKNIHINNNFQPKTLDTFFYSILSEKPNYFQIRLLDVNNNGLEIVKFIKQDELVEKIPKTNLQFKGAKKYVTSALKVKAPYYFSEINLNEEHQEISKPYRPTLRAIGKLYNTNNTLKYLIIINVDVTSFFSDIKEISKQDILNVVIDVEGDYKYHENFNFSFGKQRNTGSNFFNNYKVKPSILQNNSGKTLVDTNNQVFLYHVKPIQYSSGLNTLYLITLANEKAVLANVNSVNTYSLLTIVIICVVLLLLVCFYAYYFILKLQKVTTAISNYAEADVYENQLAEIKNRSDEIGLLSNAFLQMKAEIDAGFKKLKIALQREKEAVEDKKVFLQNMSHELRTPLNAILGLVYLLDKNKPSAKATPIINALGRSANNLKGLMHDILDEQSLLEGKIKLNPTQCNINELLETIISNYTFDAVKKGLKITLNTDELIRTNSYMLDVLRFEQVVTNLLVNSIKYTLQGQIEVGGSIKNNNLIVWVKDTGLGIKPENLNKIKNRFYRENTNKIKREDSFGLGLSIVKQIIDLFKGELQVQSVFGKGSTFKFIMPIEQVKVKKNKEETQTFLYPTDVKLCKILHIEDDVPSQILISNAFNALSVEVVAINDFEIVNEVLSTANFNLILSDLMLDSKNIITHINSLSAKITTPILAFSALSSKDVETLKVPYIQKPIHLNALTDCAIVLMLKHTYNTPKLENIYEQYDFNKQKITNYLNILNKEFDVYLKRITVVYKSKNNEEWLAIKHKIITHLNSLELFQMKTLFTDTIEDVTPQNFTILTNAIKYIQCYLRNEIRLSLTS</sequence>
<gene>
    <name evidence="14" type="ORF">FUA26_14600</name>
</gene>
<dbReference type="CDD" id="cd00082">
    <property type="entry name" value="HisKA"/>
    <property type="match status" value="1"/>
</dbReference>
<feature type="domain" description="Response regulatory" evidence="13">
    <location>
        <begin position="659"/>
        <end position="767"/>
    </location>
</feature>
<reference evidence="15" key="1">
    <citation type="submission" date="2019-08" db="EMBL/GenBank/DDBJ databases">
        <title>Seonamhaeicola sediminis sp. nov., isolated from marine sediment.</title>
        <authorList>
            <person name="Cao W.R."/>
        </authorList>
    </citation>
    <scope>NUCLEOTIDE SEQUENCE [LARGE SCALE GENOMIC DNA]</scope>
    <source>
        <strain evidence="15">Gy8</strain>
    </source>
</reference>
<comment type="catalytic activity">
    <reaction evidence="1">
        <text>ATP + protein L-histidine = ADP + protein N-phospho-L-histidine.</text>
        <dbReference type="EC" id="2.7.13.3"/>
    </reaction>
</comment>
<keyword evidence="15" id="KW-1185">Reference proteome</keyword>
<dbReference type="InterPro" id="IPR005467">
    <property type="entry name" value="His_kinase_dom"/>
</dbReference>
<dbReference type="InterPro" id="IPR004358">
    <property type="entry name" value="Sig_transdc_His_kin-like_C"/>
</dbReference>
<feature type="transmembrane region" description="Helical" evidence="11">
    <location>
        <begin position="321"/>
        <end position="345"/>
    </location>
</feature>
<evidence type="ECO:0000256" key="10">
    <source>
        <dbReference type="PROSITE-ProRule" id="PRU00169"/>
    </source>
</evidence>
<evidence type="ECO:0000259" key="13">
    <source>
        <dbReference type="PROSITE" id="PS50110"/>
    </source>
</evidence>
<evidence type="ECO:0000256" key="3">
    <source>
        <dbReference type="ARBA" id="ARBA00012438"/>
    </source>
</evidence>
<dbReference type="Pfam" id="PF00512">
    <property type="entry name" value="HisKA"/>
    <property type="match status" value="1"/>
</dbReference>
<keyword evidence="8 14" id="KW-0418">Kinase</keyword>
<dbReference type="EMBL" id="VOSC01000033">
    <property type="protein sequence ID" value="TXE06201.1"/>
    <property type="molecule type" value="Genomic_DNA"/>
</dbReference>